<keyword evidence="3" id="KW-0808">Transferase</keyword>
<gene>
    <name evidence="3" type="ORF">IAA19_03705</name>
</gene>
<dbReference type="GO" id="GO:0006535">
    <property type="term" value="P:cysteine biosynthetic process from serine"/>
    <property type="evidence" value="ECO:0007669"/>
    <property type="project" value="TreeGrafter"/>
</dbReference>
<accession>A0A9D2EZ64</accession>
<dbReference type="Proteomes" id="UP000824062">
    <property type="component" value="Unassembled WGS sequence"/>
</dbReference>
<dbReference type="Pfam" id="PF22475">
    <property type="entry name" value="YhfS-like_C"/>
    <property type="match status" value="1"/>
</dbReference>
<organism evidence="3 4">
    <name type="scientific">Candidatus Olsenella pullistercoris</name>
    <dbReference type="NCBI Taxonomy" id="2838712"/>
    <lineage>
        <taxon>Bacteria</taxon>
        <taxon>Bacillati</taxon>
        <taxon>Actinomycetota</taxon>
        <taxon>Coriobacteriia</taxon>
        <taxon>Coriobacteriales</taxon>
        <taxon>Atopobiaceae</taxon>
        <taxon>Olsenella</taxon>
    </lineage>
</organism>
<dbReference type="GO" id="GO:0003961">
    <property type="term" value="F:O-acetylhomoserine aminocarboxypropyltransferase activity"/>
    <property type="evidence" value="ECO:0007669"/>
    <property type="project" value="TreeGrafter"/>
</dbReference>
<feature type="domain" description="Aminotransferase class V" evidence="1">
    <location>
        <begin position="187"/>
        <end position="230"/>
    </location>
</feature>
<evidence type="ECO:0000259" key="1">
    <source>
        <dbReference type="Pfam" id="PF00266"/>
    </source>
</evidence>
<dbReference type="GO" id="GO:0004124">
    <property type="term" value="F:cysteine synthase activity"/>
    <property type="evidence" value="ECO:0007669"/>
    <property type="project" value="TreeGrafter"/>
</dbReference>
<evidence type="ECO:0000313" key="4">
    <source>
        <dbReference type="Proteomes" id="UP000824062"/>
    </source>
</evidence>
<sequence length="368" mass="39901">MRTYPLYSRTFEEARELQFKIVDSATRHFSGEEALDLGDLGVRPGTNRPHQTIRAEKVFADAFDAEDAVLVRGAGTGALRWSLVACVRPGGTVLVHDAPVYPTTKVTLDTMGCSTVVADFNDAASIERACAEHAGEISCALVQHSRQKPDDSYELGEVIQEIRSCLGDVPIVTDDNYAATKVMALGCQLGADLTTFSCFKVLGPEGVGVVIGRRELVERVRELQYSGGSQVQGHEAMAVLRGLVYAPVALSITGATCHEVAERLSSGELAHVRGASVANAESKAVIVEFEDEIAEKVLALAPAHGAAPNPVGCESKYEFVPMFYRISATFREKDPSWQQRMIRINVMRAGADTVIRILRELVEAVYES</sequence>
<dbReference type="PANTHER" id="PTHR43797">
    <property type="entry name" value="HOMOCYSTEINE/CYSTEINE SYNTHASE"/>
    <property type="match status" value="1"/>
</dbReference>
<dbReference type="InterPro" id="IPR054718">
    <property type="entry name" value="YhfS-like_C"/>
</dbReference>
<dbReference type="Gene3D" id="3.40.640.10">
    <property type="entry name" value="Type I PLP-dependent aspartate aminotransferase-like (Major domain)"/>
    <property type="match status" value="1"/>
</dbReference>
<proteinExistence type="predicted"/>
<dbReference type="GO" id="GO:0071269">
    <property type="term" value="P:L-homocysteine biosynthetic process"/>
    <property type="evidence" value="ECO:0007669"/>
    <property type="project" value="TreeGrafter"/>
</dbReference>
<keyword evidence="3" id="KW-0032">Aminotransferase</keyword>
<dbReference type="Gene3D" id="3.90.1150.130">
    <property type="match status" value="1"/>
</dbReference>
<dbReference type="InterPro" id="IPR015424">
    <property type="entry name" value="PyrdxlP-dep_Trfase"/>
</dbReference>
<evidence type="ECO:0000313" key="3">
    <source>
        <dbReference type="EMBL" id="HIZ46111.1"/>
    </source>
</evidence>
<dbReference type="AlphaFoldDB" id="A0A9D2EZ64"/>
<dbReference type="InterPro" id="IPR000192">
    <property type="entry name" value="Aminotrans_V_dom"/>
</dbReference>
<protein>
    <submittedName>
        <fullName evidence="3">Aminotransferase class V-fold PLP-dependent enzyme</fullName>
    </submittedName>
</protein>
<dbReference type="GO" id="GO:0008483">
    <property type="term" value="F:transaminase activity"/>
    <property type="evidence" value="ECO:0007669"/>
    <property type="project" value="UniProtKB-KW"/>
</dbReference>
<comment type="caution">
    <text evidence="3">The sequence shown here is derived from an EMBL/GenBank/DDBJ whole genome shotgun (WGS) entry which is preliminary data.</text>
</comment>
<dbReference type="Pfam" id="PF00266">
    <property type="entry name" value="Aminotran_5"/>
    <property type="match status" value="1"/>
</dbReference>
<dbReference type="SUPFAM" id="SSF53383">
    <property type="entry name" value="PLP-dependent transferases"/>
    <property type="match status" value="1"/>
</dbReference>
<name>A0A9D2EZ64_9ACTN</name>
<dbReference type="EMBL" id="DXBM01000033">
    <property type="protein sequence ID" value="HIZ46111.1"/>
    <property type="molecule type" value="Genomic_DNA"/>
</dbReference>
<dbReference type="InterPro" id="IPR006235">
    <property type="entry name" value="OAc-hSer/O-AcSer_sulfhydrylase"/>
</dbReference>
<reference evidence="3" key="2">
    <citation type="submission" date="2021-04" db="EMBL/GenBank/DDBJ databases">
        <authorList>
            <person name="Gilroy R."/>
        </authorList>
    </citation>
    <scope>NUCLEOTIDE SEQUENCE</scope>
    <source>
        <strain evidence="3">ChiHjej12B11-14209</strain>
    </source>
</reference>
<feature type="domain" description="YhfS-like C-terminal" evidence="2">
    <location>
        <begin position="259"/>
        <end position="358"/>
    </location>
</feature>
<dbReference type="PANTHER" id="PTHR43797:SF2">
    <property type="entry name" value="HOMOCYSTEINE_CYSTEINE SYNTHASE"/>
    <property type="match status" value="1"/>
</dbReference>
<reference evidence="3" key="1">
    <citation type="journal article" date="2021" name="PeerJ">
        <title>Extensive microbial diversity within the chicken gut microbiome revealed by metagenomics and culture.</title>
        <authorList>
            <person name="Gilroy R."/>
            <person name="Ravi A."/>
            <person name="Getino M."/>
            <person name="Pursley I."/>
            <person name="Horton D.L."/>
            <person name="Alikhan N.F."/>
            <person name="Baker D."/>
            <person name="Gharbi K."/>
            <person name="Hall N."/>
            <person name="Watson M."/>
            <person name="Adriaenssens E.M."/>
            <person name="Foster-Nyarko E."/>
            <person name="Jarju S."/>
            <person name="Secka A."/>
            <person name="Antonio M."/>
            <person name="Oren A."/>
            <person name="Chaudhuri R.R."/>
            <person name="La Ragione R."/>
            <person name="Hildebrand F."/>
            <person name="Pallen M.J."/>
        </authorList>
    </citation>
    <scope>NUCLEOTIDE SEQUENCE</scope>
    <source>
        <strain evidence="3">ChiHjej12B11-14209</strain>
    </source>
</reference>
<evidence type="ECO:0000259" key="2">
    <source>
        <dbReference type="Pfam" id="PF22475"/>
    </source>
</evidence>
<dbReference type="InterPro" id="IPR015421">
    <property type="entry name" value="PyrdxlP-dep_Trfase_major"/>
</dbReference>
<dbReference type="GO" id="GO:0005737">
    <property type="term" value="C:cytoplasm"/>
    <property type="evidence" value="ECO:0007669"/>
    <property type="project" value="TreeGrafter"/>
</dbReference>